<evidence type="ECO:0000313" key="13">
    <source>
        <dbReference type="EMBL" id="REH40995.1"/>
    </source>
</evidence>
<name>A0A3E0HAG0_9PSEU</name>
<dbReference type="GO" id="GO:0046933">
    <property type="term" value="F:proton-transporting ATP synthase activity, rotational mechanism"/>
    <property type="evidence" value="ECO:0007669"/>
    <property type="project" value="UniProtKB-UniRule"/>
</dbReference>
<keyword evidence="7 11" id="KW-1133">Transmembrane helix</keyword>
<keyword evidence="4 11" id="KW-0138">CF(0)</keyword>
<comment type="similarity">
    <text evidence="2 11 12">Belongs to the ATPase A chain family.</text>
</comment>
<evidence type="ECO:0000256" key="12">
    <source>
        <dbReference type="RuleBase" id="RU000483"/>
    </source>
</evidence>
<accession>A0A3E0HAG0</accession>
<evidence type="ECO:0000256" key="3">
    <source>
        <dbReference type="ARBA" id="ARBA00022448"/>
    </source>
</evidence>
<dbReference type="GO" id="GO:0042777">
    <property type="term" value="P:proton motive force-driven plasma membrane ATP synthesis"/>
    <property type="evidence" value="ECO:0007669"/>
    <property type="project" value="TreeGrafter"/>
</dbReference>
<dbReference type="GO" id="GO:0045259">
    <property type="term" value="C:proton-transporting ATP synthase complex"/>
    <property type="evidence" value="ECO:0007669"/>
    <property type="project" value="UniProtKB-KW"/>
</dbReference>
<feature type="transmembrane region" description="Helical" evidence="11">
    <location>
        <begin position="182"/>
        <end position="204"/>
    </location>
</feature>
<evidence type="ECO:0000256" key="2">
    <source>
        <dbReference type="ARBA" id="ARBA00006810"/>
    </source>
</evidence>
<dbReference type="PRINTS" id="PR00123">
    <property type="entry name" value="ATPASEA"/>
</dbReference>
<dbReference type="InterPro" id="IPR000568">
    <property type="entry name" value="ATP_synth_F0_asu"/>
</dbReference>
<evidence type="ECO:0000256" key="5">
    <source>
        <dbReference type="ARBA" id="ARBA00022692"/>
    </source>
</evidence>
<dbReference type="PROSITE" id="PS00449">
    <property type="entry name" value="ATPASE_A"/>
    <property type="match status" value="1"/>
</dbReference>
<protein>
    <recommendedName>
        <fullName evidence="11 12">ATP synthase subunit a</fullName>
    </recommendedName>
    <alternativeName>
        <fullName evidence="11">ATP synthase F0 sector subunit a</fullName>
    </alternativeName>
    <alternativeName>
        <fullName evidence="11">F-ATPase subunit 6</fullName>
    </alternativeName>
</protein>
<comment type="caution">
    <text evidence="13">The sequence shown here is derived from an EMBL/GenBank/DDBJ whole genome shotgun (WGS) entry which is preliminary data.</text>
</comment>
<dbReference type="InterPro" id="IPR035908">
    <property type="entry name" value="F0_ATP_A_sf"/>
</dbReference>
<evidence type="ECO:0000256" key="7">
    <source>
        <dbReference type="ARBA" id="ARBA00022989"/>
    </source>
</evidence>
<dbReference type="RefSeq" id="WP_116178192.1">
    <property type="nucleotide sequence ID" value="NZ_CP144375.1"/>
</dbReference>
<dbReference type="OrthoDB" id="9809130at2"/>
<keyword evidence="8 11" id="KW-0406">Ion transport</keyword>
<feature type="transmembrane region" description="Helical" evidence="11">
    <location>
        <begin position="125"/>
        <end position="141"/>
    </location>
</feature>
<dbReference type="CDD" id="cd00310">
    <property type="entry name" value="ATP-synt_Fo_a_6"/>
    <property type="match status" value="1"/>
</dbReference>
<comment type="function">
    <text evidence="11 12">Key component of the proton channel; it plays a direct role in the translocation of protons across the membrane.</text>
</comment>
<keyword evidence="14" id="KW-1185">Reference proteome</keyword>
<keyword evidence="11" id="KW-1003">Cell membrane</keyword>
<dbReference type="NCBIfam" id="TIGR01131">
    <property type="entry name" value="ATP_synt_6_or_A"/>
    <property type="match status" value="1"/>
</dbReference>
<feature type="transmembrane region" description="Helical" evidence="11">
    <location>
        <begin position="83"/>
        <end position="105"/>
    </location>
</feature>
<dbReference type="HAMAP" id="MF_01393">
    <property type="entry name" value="ATP_synth_a_bact"/>
    <property type="match status" value="1"/>
</dbReference>
<dbReference type="GO" id="GO:0005886">
    <property type="term" value="C:plasma membrane"/>
    <property type="evidence" value="ECO:0007669"/>
    <property type="project" value="UniProtKB-SubCell"/>
</dbReference>
<dbReference type="SUPFAM" id="SSF81336">
    <property type="entry name" value="F1F0 ATP synthase subunit A"/>
    <property type="match status" value="1"/>
</dbReference>
<dbReference type="AlphaFoldDB" id="A0A3E0HAG0"/>
<dbReference type="InterPro" id="IPR045082">
    <property type="entry name" value="ATP_syn_F0_a_bact/chloroplast"/>
</dbReference>
<evidence type="ECO:0000256" key="8">
    <source>
        <dbReference type="ARBA" id="ARBA00023065"/>
    </source>
</evidence>
<dbReference type="Gene3D" id="1.20.120.220">
    <property type="entry name" value="ATP synthase, F0 complex, subunit A"/>
    <property type="match status" value="1"/>
</dbReference>
<dbReference type="EMBL" id="QUNO01000012">
    <property type="protein sequence ID" value="REH40995.1"/>
    <property type="molecule type" value="Genomic_DNA"/>
</dbReference>
<sequence length="246" mass="26839">MTQNVAASQIEVGQHLYRFELFGLTFNGDTLLASAVAALVIIGLAFMLRAKITAGVPGGVQLFFETITSAARQQVENLIGLRVAPFVVPLALALFLYILIANWIAVLPVQIGGHDLLPPPASDTNFTYALAILVFVWYHVAGARRRGAGKHLVQLAKGHVSALAPLNIVEELSKPISLSLRLFGNVFGGTIMVALIMGMFPPYILWAPNVIWKLFDLFVGLIQAFIFALLTILYFSQSMELAEDHH</sequence>
<comment type="subcellular location">
    <subcellularLocation>
        <location evidence="11 12">Cell membrane</location>
        <topology evidence="11 12">Multi-pass membrane protein</topology>
    </subcellularLocation>
    <subcellularLocation>
        <location evidence="1">Membrane</location>
        <topology evidence="1">Multi-pass membrane protein</topology>
    </subcellularLocation>
</comment>
<gene>
    <name evidence="11" type="primary">atpB</name>
    <name evidence="13" type="ORF">BCF44_11277</name>
</gene>
<feature type="transmembrane region" description="Helical" evidence="11">
    <location>
        <begin position="31"/>
        <end position="48"/>
    </location>
</feature>
<organism evidence="13 14">
    <name type="scientific">Kutzneria buriramensis</name>
    <dbReference type="NCBI Taxonomy" id="1045776"/>
    <lineage>
        <taxon>Bacteria</taxon>
        <taxon>Bacillati</taxon>
        <taxon>Actinomycetota</taxon>
        <taxon>Actinomycetes</taxon>
        <taxon>Pseudonocardiales</taxon>
        <taxon>Pseudonocardiaceae</taxon>
        <taxon>Kutzneria</taxon>
    </lineage>
</organism>
<evidence type="ECO:0000256" key="6">
    <source>
        <dbReference type="ARBA" id="ARBA00022781"/>
    </source>
</evidence>
<keyword evidence="3 11" id="KW-0813">Transport</keyword>
<feature type="transmembrane region" description="Helical" evidence="11">
    <location>
        <begin position="210"/>
        <end position="235"/>
    </location>
</feature>
<dbReference type="Proteomes" id="UP000256269">
    <property type="component" value="Unassembled WGS sequence"/>
</dbReference>
<evidence type="ECO:0000256" key="4">
    <source>
        <dbReference type="ARBA" id="ARBA00022547"/>
    </source>
</evidence>
<evidence type="ECO:0000256" key="1">
    <source>
        <dbReference type="ARBA" id="ARBA00004141"/>
    </source>
</evidence>
<keyword evidence="10 11" id="KW-0066">ATP synthesis</keyword>
<dbReference type="Pfam" id="PF00119">
    <property type="entry name" value="ATP-synt_A"/>
    <property type="match status" value="1"/>
</dbReference>
<dbReference type="InterPro" id="IPR023011">
    <property type="entry name" value="ATP_synth_F0_asu_AS"/>
</dbReference>
<dbReference type="PANTHER" id="PTHR42823:SF3">
    <property type="entry name" value="ATP SYNTHASE SUBUNIT A, CHLOROPLASTIC"/>
    <property type="match status" value="1"/>
</dbReference>
<proteinExistence type="inferred from homology"/>
<evidence type="ECO:0000256" key="10">
    <source>
        <dbReference type="ARBA" id="ARBA00023310"/>
    </source>
</evidence>
<keyword evidence="9 11" id="KW-0472">Membrane</keyword>
<keyword evidence="6 11" id="KW-0375">Hydrogen ion transport</keyword>
<reference evidence="13 14" key="1">
    <citation type="submission" date="2018-08" db="EMBL/GenBank/DDBJ databases">
        <title>Genomic Encyclopedia of Archaeal and Bacterial Type Strains, Phase II (KMG-II): from individual species to whole genera.</title>
        <authorList>
            <person name="Goeker M."/>
        </authorList>
    </citation>
    <scope>NUCLEOTIDE SEQUENCE [LARGE SCALE GENOMIC DNA]</scope>
    <source>
        <strain evidence="13 14">DSM 45791</strain>
    </source>
</reference>
<dbReference type="PANTHER" id="PTHR42823">
    <property type="entry name" value="ATP SYNTHASE SUBUNIT A, CHLOROPLASTIC"/>
    <property type="match status" value="1"/>
</dbReference>
<keyword evidence="5 11" id="KW-0812">Transmembrane</keyword>
<evidence type="ECO:0000256" key="11">
    <source>
        <dbReference type="HAMAP-Rule" id="MF_01393"/>
    </source>
</evidence>
<evidence type="ECO:0000313" key="14">
    <source>
        <dbReference type="Proteomes" id="UP000256269"/>
    </source>
</evidence>
<evidence type="ECO:0000256" key="9">
    <source>
        <dbReference type="ARBA" id="ARBA00023136"/>
    </source>
</evidence>